<evidence type="ECO:0000256" key="2">
    <source>
        <dbReference type="SAM" id="MobiDB-lite"/>
    </source>
</evidence>
<dbReference type="Proteomes" id="UP000198922">
    <property type="component" value="Unassembled WGS sequence"/>
</dbReference>
<feature type="transmembrane region" description="Helical" evidence="3">
    <location>
        <begin position="133"/>
        <end position="155"/>
    </location>
</feature>
<evidence type="ECO:0000256" key="1">
    <source>
        <dbReference type="SAM" id="Coils"/>
    </source>
</evidence>
<name>A0A1G7KIP8_9RHOB</name>
<dbReference type="InterPro" id="IPR050445">
    <property type="entry name" value="Bact_polysacc_biosynth/exp"/>
</dbReference>
<evidence type="ECO:0000256" key="3">
    <source>
        <dbReference type="SAM" id="Phobius"/>
    </source>
</evidence>
<feature type="transmembrane region" description="Helical" evidence="3">
    <location>
        <begin position="465"/>
        <end position="489"/>
    </location>
</feature>
<feature type="compositionally biased region" description="Pro residues" evidence="2">
    <location>
        <begin position="69"/>
        <end position="98"/>
    </location>
</feature>
<organism evidence="4 5">
    <name type="scientific">Limimaricola pyoseonensis</name>
    <dbReference type="NCBI Taxonomy" id="521013"/>
    <lineage>
        <taxon>Bacteria</taxon>
        <taxon>Pseudomonadati</taxon>
        <taxon>Pseudomonadota</taxon>
        <taxon>Alphaproteobacteria</taxon>
        <taxon>Rhodobacterales</taxon>
        <taxon>Paracoccaceae</taxon>
        <taxon>Limimaricola</taxon>
    </lineage>
</organism>
<feature type="compositionally biased region" description="Polar residues" evidence="2">
    <location>
        <begin position="1"/>
        <end position="11"/>
    </location>
</feature>
<keyword evidence="1" id="KW-0175">Coiled coil</keyword>
<sequence length="493" mass="54006">MSDAAKQTPQEQAPGAQTAGPTTGQATGQAAGQTTGQTPASAPKLAAVSERPQPPQGQEQTAMTAQPQPSRPAPAETPNPNPGPAAKPGQPAPKPPGQAPGQTPGQPPAAKPGGANERLRKPVRPAFRRWRHVLVGLSFLACVALPSAGVGTYLWTVAADQFASRTGFSVRREESSPAAELLGGLTSLSGSSSTDTDILYEYIQSQRLVADIDAQIDLHAIWSKPDYDPVFTIEPDASIEKLLAYWKDMVRISYSSSTGLIEVEVRAFTAQDATLVAQTLFDESAEMINQLSDIAREDAIRYAREELDESVEQVREAREALTLFRNQNQIVDPEIDLKSQSGVLSTLEAQQAETLIEIDLLRDTVQESDPRLEQARRRLAVIEERIAAERRKLGFEGNEREGTIFADIVGEYERLVVDREFAEQAYVSARAAYDTARAEARRKTRYLAAYMEPTQAETAEYPRRFTLLALISLFLFLVWSVAVLVIYSVKDRR</sequence>
<dbReference type="GO" id="GO:0005886">
    <property type="term" value="C:plasma membrane"/>
    <property type="evidence" value="ECO:0007669"/>
    <property type="project" value="TreeGrafter"/>
</dbReference>
<reference evidence="5" key="1">
    <citation type="submission" date="2016-10" db="EMBL/GenBank/DDBJ databases">
        <authorList>
            <person name="Varghese N."/>
            <person name="Submissions S."/>
        </authorList>
    </citation>
    <scope>NUCLEOTIDE SEQUENCE [LARGE SCALE GENOMIC DNA]</scope>
    <source>
        <strain evidence="5">DSM 21424</strain>
    </source>
</reference>
<proteinExistence type="predicted"/>
<keyword evidence="3" id="KW-0812">Transmembrane</keyword>
<protein>
    <submittedName>
        <fullName evidence="4">Capsular polysaccharide transport system permease protein</fullName>
    </submittedName>
</protein>
<feature type="coiled-coil region" evidence="1">
    <location>
        <begin position="300"/>
        <end position="327"/>
    </location>
</feature>
<dbReference type="GO" id="GO:0004713">
    <property type="term" value="F:protein tyrosine kinase activity"/>
    <property type="evidence" value="ECO:0007669"/>
    <property type="project" value="TreeGrafter"/>
</dbReference>
<dbReference type="AlphaFoldDB" id="A0A1G7KIP8"/>
<dbReference type="PANTHER" id="PTHR32309">
    <property type="entry name" value="TYROSINE-PROTEIN KINASE"/>
    <property type="match status" value="1"/>
</dbReference>
<feature type="compositionally biased region" description="Low complexity" evidence="2">
    <location>
        <begin position="12"/>
        <end position="40"/>
    </location>
</feature>
<dbReference type="STRING" id="521013.SAMN04488567_0218"/>
<gene>
    <name evidence="4" type="ORF">SAMN04488567_0218</name>
</gene>
<keyword evidence="3" id="KW-0472">Membrane</keyword>
<evidence type="ECO:0000313" key="4">
    <source>
        <dbReference type="EMBL" id="SDF37148.1"/>
    </source>
</evidence>
<evidence type="ECO:0000313" key="5">
    <source>
        <dbReference type="Proteomes" id="UP000198922"/>
    </source>
</evidence>
<keyword evidence="5" id="KW-1185">Reference proteome</keyword>
<dbReference type="PANTHER" id="PTHR32309:SF13">
    <property type="entry name" value="FERRIC ENTEROBACTIN TRANSPORT PROTEIN FEPE"/>
    <property type="match status" value="1"/>
</dbReference>
<feature type="region of interest" description="Disordered" evidence="2">
    <location>
        <begin position="1"/>
        <end position="120"/>
    </location>
</feature>
<keyword evidence="3" id="KW-1133">Transmembrane helix</keyword>
<feature type="compositionally biased region" description="Polar residues" evidence="2">
    <location>
        <begin position="56"/>
        <end position="68"/>
    </location>
</feature>
<dbReference type="EMBL" id="FNAT01000012">
    <property type="protein sequence ID" value="SDF37148.1"/>
    <property type="molecule type" value="Genomic_DNA"/>
</dbReference>
<accession>A0A1G7KIP8</accession>